<evidence type="ECO:0000313" key="2">
    <source>
        <dbReference type="EMBL" id="GBP30432.1"/>
    </source>
</evidence>
<evidence type="ECO:0000313" key="3">
    <source>
        <dbReference type="Proteomes" id="UP000299102"/>
    </source>
</evidence>
<dbReference type="Proteomes" id="UP000299102">
    <property type="component" value="Unassembled WGS sequence"/>
</dbReference>
<protein>
    <submittedName>
        <fullName evidence="2">Sodium-and chloride-dependent GABA transporter ine</fullName>
    </submittedName>
</protein>
<dbReference type="AlphaFoldDB" id="A0A4C1UWR7"/>
<sequence length="337" mass="37563">MNREESSADGATGARRAGPPHDDHERLLGSIAPASVLTPASSMRKVKSFGDTNKIRDASTASGAASARCLRPYEQPLPPETSEYGTSQYGAPSIRSLASIGIGSTDGRKIYIGRVPTSATEFFHLVRPSTCIIALWRRLSPRACRSQAAGERGNKSVDREFRFDNEMTQLFGFPYIFLTSRHWSLPRGARGAWLLDTKTKKVQTNRLVFIPYIMLYFSKVLNKHSSYLYNIGTRAYNYDTSRTNDANVEPWPRGGVWAREVKCASATQRDAITAAHARSLPVVAHLPTKRFAFCLPIAAIDGTVVRPRLNRLLLRPESIRRCATRYTHAINRYVMIA</sequence>
<dbReference type="OrthoDB" id="6581954at2759"/>
<organism evidence="2 3">
    <name type="scientific">Eumeta variegata</name>
    <name type="common">Bagworm moth</name>
    <name type="synonym">Eumeta japonica</name>
    <dbReference type="NCBI Taxonomy" id="151549"/>
    <lineage>
        <taxon>Eukaryota</taxon>
        <taxon>Metazoa</taxon>
        <taxon>Ecdysozoa</taxon>
        <taxon>Arthropoda</taxon>
        <taxon>Hexapoda</taxon>
        <taxon>Insecta</taxon>
        <taxon>Pterygota</taxon>
        <taxon>Neoptera</taxon>
        <taxon>Endopterygota</taxon>
        <taxon>Lepidoptera</taxon>
        <taxon>Glossata</taxon>
        <taxon>Ditrysia</taxon>
        <taxon>Tineoidea</taxon>
        <taxon>Psychidae</taxon>
        <taxon>Oiketicinae</taxon>
        <taxon>Eumeta</taxon>
    </lineage>
</organism>
<proteinExistence type="predicted"/>
<dbReference type="EMBL" id="BGZK01000233">
    <property type="protein sequence ID" value="GBP30432.1"/>
    <property type="molecule type" value="Genomic_DNA"/>
</dbReference>
<evidence type="ECO:0000256" key="1">
    <source>
        <dbReference type="SAM" id="MobiDB-lite"/>
    </source>
</evidence>
<name>A0A4C1UWR7_EUMVA</name>
<accession>A0A4C1UWR7</accession>
<keyword evidence="3" id="KW-1185">Reference proteome</keyword>
<reference evidence="2 3" key="1">
    <citation type="journal article" date="2019" name="Commun. Biol.">
        <title>The bagworm genome reveals a unique fibroin gene that provides high tensile strength.</title>
        <authorList>
            <person name="Kono N."/>
            <person name="Nakamura H."/>
            <person name="Ohtoshi R."/>
            <person name="Tomita M."/>
            <person name="Numata K."/>
            <person name="Arakawa K."/>
        </authorList>
    </citation>
    <scope>NUCLEOTIDE SEQUENCE [LARGE SCALE GENOMIC DNA]</scope>
</reference>
<gene>
    <name evidence="2" type="primary">ine</name>
    <name evidence="2" type="ORF">EVAR_20884_1</name>
</gene>
<feature type="region of interest" description="Disordered" evidence="1">
    <location>
        <begin position="1"/>
        <end position="34"/>
    </location>
</feature>
<comment type="caution">
    <text evidence="2">The sequence shown here is derived from an EMBL/GenBank/DDBJ whole genome shotgun (WGS) entry which is preliminary data.</text>
</comment>